<dbReference type="Pfam" id="PF00817">
    <property type="entry name" value="IMS"/>
    <property type="match status" value="1"/>
</dbReference>
<organism evidence="6 7">
    <name type="scientific">Microbacterium caowuchunii</name>
    <dbReference type="NCBI Taxonomy" id="2614638"/>
    <lineage>
        <taxon>Bacteria</taxon>
        <taxon>Bacillati</taxon>
        <taxon>Actinomycetota</taxon>
        <taxon>Actinomycetes</taxon>
        <taxon>Micrococcales</taxon>
        <taxon>Microbacteriaceae</taxon>
        <taxon>Microbacterium</taxon>
    </lineage>
</organism>
<dbReference type="Gene3D" id="3.40.1170.60">
    <property type="match status" value="1"/>
</dbReference>
<feature type="domain" description="UmuC" evidence="5">
    <location>
        <begin position="82"/>
        <end position="233"/>
    </location>
</feature>
<name>A0A5N0T842_9MICO</name>
<evidence type="ECO:0000256" key="1">
    <source>
        <dbReference type="ARBA" id="ARBA00010945"/>
    </source>
</evidence>
<dbReference type="AlphaFoldDB" id="A0A5N0T842"/>
<feature type="region of interest" description="Disordered" evidence="4">
    <location>
        <begin position="22"/>
        <end position="75"/>
    </location>
</feature>
<dbReference type="PANTHER" id="PTHR35369">
    <property type="entry name" value="BLR3025 PROTEIN-RELATED"/>
    <property type="match status" value="1"/>
</dbReference>
<feature type="region of interest" description="Disordered" evidence="4">
    <location>
        <begin position="456"/>
        <end position="475"/>
    </location>
</feature>
<evidence type="ECO:0000256" key="3">
    <source>
        <dbReference type="ARBA" id="ARBA00025589"/>
    </source>
</evidence>
<dbReference type="GO" id="GO:0006281">
    <property type="term" value="P:DNA repair"/>
    <property type="evidence" value="ECO:0007669"/>
    <property type="project" value="InterPro"/>
</dbReference>
<dbReference type="InterPro" id="IPR050356">
    <property type="entry name" value="SulA_CellDiv_inhibitor"/>
</dbReference>
<evidence type="ECO:0000259" key="5">
    <source>
        <dbReference type="PROSITE" id="PS50173"/>
    </source>
</evidence>
<dbReference type="RefSeq" id="WP_150894491.1">
    <property type="nucleotide sequence ID" value="NZ_VYUY01000018.1"/>
</dbReference>
<dbReference type="InterPro" id="IPR001126">
    <property type="entry name" value="UmuC"/>
</dbReference>
<dbReference type="Gene3D" id="3.30.70.270">
    <property type="match status" value="1"/>
</dbReference>
<dbReference type="SUPFAM" id="SSF56672">
    <property type="entry name" value="DNA/RNA polymerases"/>
    <property type="match status" value="1"/>
</dbReference>
<accession>A0A5N0T842</accession>
<reference evidence="7" key="1">
    <citation type="submission" date="2019-09" db="EMBL/GenBank/DDBJ databases">
        <title>Mumia zhuanghuii sp. nov. isolated from the intestinal contents of plateau pika (Ochotona curzoniae) in the Qinghai-Tibet plateau of China.</title>
        <authorList>
            <person name="Tian Z."/>
        </authorList>
    </citation>
    <scope>NUCLEOTIDE SEQUENCE [LARGE SCALE GENOMIC DNA]</scope>
    <source>
        <strain evidence="7">L-033</strain>
    </source>
</reference>
<comment type="similarity">
    <text evidence="1">Belongs to the DNA polymerase type-Y family.</text>
</comment>
<dbReference type="PROSITE" id="PS50173">
    <property type="entry name" value="UMUC"/>
    <property type="match status" value="1"/>
</dbReference>
<proteinExistence type="inferred from homology"/>
<feature type="compositionally biased region" description="Pro residues" evidence="4">
    <location>
        <begin position="462"/>
        <end position="474"/>
    </location>
</feature>
<sequence length="570" mass="61377">MPEQIRSLVLWVPDWPVVAVRRERAKPSAPESTPGTTGGDSAAGDSAAGDSAARDDASGDGRTTPDPDPEPDPALLLEAEPPLAVIEKNLVVACSATARAEGVRRGQRRRDAQGHCPRLELVPADAARDHRAFSPLVSAVEQLAPHVQVVRPGLCALKARGPARYYGGESAAAETLRAALVAQGIVDVRVGIADGPFTAEQAARAATRADDPIRIVPPGRAGDFLAPLPVTALLDSASGGQGETDLAHLLARLGVHTLGAFAGLEVDRVRERLGERGVHLQSLAAGADSRTVEPRTPPPELHREVVFDPPVELAEQAAFGMRVAAEEFIARLDAERLVCTELRVELWGDRGERSERVWLHPGTFDGSAVVDRVRWQLAEEQEFRSGVTRVRISPEAVDAAAHHVVGLFGAGEREKVHHALSRVQAILGHRGVVTPVVGGGRWLEERQVLVPWGDRATTPGDPSRPWPGSLPAPLPTTVYPRPRPAEVRDGWGQRVTVDERGMLSAAPVDVAVEGARRAVVSWAGPWPVVEREWDAVRRRVAHRFQIVDAAQEAWLLVHEADGWHAEAKYD</sequence>
<dbReference type="PANTHER" id="PTHR35369:SF2">
    <property type="entry name" value="BLR3025 PROTEIN"/>
    <property type="match status" value="1"/>
</dbReference>
<feature type="compositionally biased region" description="Low complexity" evidence="4">
    <location>
        <begin position="39"/>
        <end position="51"/>
    </location>
</feature>
<dbReference type="InterPro" id="IPR043128">
    <property type="entry name" value="Rev_trsase/Diguanyl_cyclase"/>
</dbReference>
<evidence type="ECO:0000256" key="2">
    <source>
        <dbReference type="ARBA" id="ARBA00022763"/>
    </source>
</evidence>
<evidence type="ECO:0000313" key="6">
    <source>
        <dbReference type="EMBL" id="KAA9131090.1"/>
    </source>
</evidence>
<gene>
    <name evidence="6" type="ORF">F6B40_12315</name>
</gene>
<dbReference type="InterPro" id="IPR043502">
    <property type="entry name" value="DNA/RNA_pol_sf"/>
</dbReference>
<dbReference type="EMBL" id="VYUY01000018">
    <property type="protein sequence ID" value="KAA9131090.1"/>
    <property type="molecule type" value="Genomic_DNA"/>
</dbReference>
<comment type="function">
    <text evidence="3">Poorly processive, error-prone DNA polymerase involved in untargeted mutagenesis. Copies undamaged DNA at stalled replication forks, which arise in vivo from mismatched or misaligned primer ends. These misaligned primers can be extended by PolIV. Exhibits no 3'-5' exonuclease (proofreading) activity. May be involved in translesional synthesis, in conjunction with the beta clamp from PolIII.</text>
</comment>
<keyword evidence="2" id="KW-0227">DNA damage</keyword>
<comment type="caution">
    <text evidence="6">The sequence shown here is derived from an EMBL/GenBank/DDBJ whole genome shotgun (WGS) entry which is preliminary data.</text>
</comment>
<feature type="compositionally biased region" description="Basic and acidic residues" evidence="4">
    <location>
        <begin position="52"/>
        <end position="65"/>
    </location>
</feature>
<protein>
    <submittedName>
        <fullName evidence="6">DNA polymerase Y family protein</fullName>
    </submittedName>
</protein>
<evidence type="ECO:0000313" key="7">
    <source>
        <dbReference type="Proteomes" id="UP000326838"/>
    </source>
</evidence>
<evidence type="ECO:0000256" key="4">
    <source>
        <dbReference type="SAM" id="MobiDB-lite"/>
    </source>
</evidence>
<keyword evidence="7" id="KW-1185">Reference proteome</keyword>
<dbReference type="Proteomes" id="UP000326838">
    <property type="component" value="Unassembled WGS sequence"/>
</dbReference>
<dbReference type="CDD" id="cd03468">
    <property type="entry name" value="PolY_like"/>
    <property type="match status" value="1"/>
</dbReference>